<comment type="caution">
    <text evidence="2">The sequence shown here is derived from an EMBL/GenBank/DDBJ whole genome shotgun (WGS) entry which is preliminary data.</text>
</comment>
<dbReference type="Proteomes" id="UP000277108">
    <property type="component" value="Unassembled WGS sequence"/>
</dbReference>
<feature type="transmembrane region" description="Helical" evidence="1">
    <location>
        <begin position="383"/>
        <end position="401"/>
    </location>
</feature>
<feature type="transmembrane region" description="Helical" evidence="1">
    <location>
        <begin position="252"/>
        <end position="272"/>
    </location>
</feature>
<feature type="transmembrane region" description="Helical" evidence="1">
    <location>
        <begin position="344"/>
        <end position="362"/>
    </location>
</feature>
<dbReference type="InterPro" id="IPR047135">
    <property type="entry name" value="YsiQ"/>
</dbReference>
<protein>
    <submittedName>
        <fullName evidence="2">Na+-driven multidrug efflux pump</fullName>
    </submittedName>
</protein>
<evidence type="ECO:0000313" key="3">
    <source>
        <dbReference type="Proteomes" id="UP000277108"/>
    </source>
</evidence>
<keyword evidence="1" id="KW-1133">Transmembrane helix</keyword>
<feature type="transmembrane region" description="Helical" evidence="1">
    <location>
        <begin position="407"/>
        <end position="426"/>
    </location>
</feature>
<feature type="transmembrane region" description="Helical" evidence="1">
    <location>
        <begin position="278"/>
        <end position="295"/>
    </location>
</feature>
<name>A0A3N5C600_9BACL</name>
<feature type="transmembrane region" description="Helical" evidence="1">
    <location>
        <begin position="82"/>
        <end position="108"/>
    </location>
</feature>
<proteinExistence type="predicted"/>
<dbReference type="PANTHER" id="PTHR42925">
    <property type="entry name" value="MULTIDRUG AND TOXIN EFFLUX PROTEIN MATE FAMILY"/>
    <property type="match status" value="1"/>
</dbReference>
<dbReference type="GO" id="GO:0015297">
    <property type="term" value="F:antiporter activity"/>
    <property type="evidence" value="ECO:0007669"/>
    <property type="project" value="InterPro"/>
</dbReference>
<dbReference type="PANTHER" id="PTHR42925:SF1">
    <property type="entry name" value="VIRULENCE FACTOR MVIN"/>
    <property type="match status" value="1"/>
</dbReference>
<gene>
    <name evidence="2" type="ORF">EDD62_1632</name>
</gene>
<feature type="transmembrane region" description="Helical" evidence="1">
    <location>
        <begin position="316"/>
        <end position="338"/>
    </location>
</feature>
<dbReference type="Pfam" id="PF01554">
    <property type="entry name" value="MatE"/>
    <property type="match status" value="2"/>
</dbReference>
<dbReference type="EMBL" id="RKRK01000005">
    <property type="protein sequence ID" value="RPF54852.1"/>
    <property type="molecule type" value="Genomic_DNA"/>
</dbReference>
<sequence>MIVPYNKPTFKRLYTPILIEQFFFMLMAQVDMLMLSSYSSKAIAISGISQQVILILMLTTTIIHVGTSINFIYTINRKKDDIWLIILEVFIINLIFTTFMIFIVLLTMDWMILFLNVPKEIESATRQFTTVLLVGIIFHSTTMLISTLLRTMQLAKYATWVSIIMNITNVCLNAIVLFILVHNISDPVIAVAHMTNISKIIGCVIAIYILSKQVNVKPVRLTIKRLITRSKMIVKLGLPSAGENISYNISQFVLTSMISLYGVSVISGKLMVQTFNSITFTFSVAFAIAAQIYFGKFIAKHHIKIFKKIFNTSKKVIFYQTIGIHFIVIIGSILLMKIINTEHVVFNIIFVLLFLSIALEPLRAMNVLLVDVLNVYGDVYYPVSVNVIVTWLLTIPLSYIFGIALDGGIYAIWIVLIIDEFIRYLLMNRRMTSKEYSKLHFNTE</sequence>
<feature type="transmembrane region" description="Helical" evidence="1">
    <location>
        <begin position="161"/>
        <end position="182"/>
    </location>
</feature>
<dbReference type="GO" id="GO:0042910">
    <property type="term" value="F:xenobiotic transmembrane transporter activity"/>
    <property type="evidence" value="ECO:0007669"/>
    <property type="project" value="InterPro"/>
</dbReference>
<dbReference type="OrthoDB" id="9806302at2"/>
<keyword evidence="1" id="KW-0472">Membrane</keyword>
<dbReference type="AlphaFoldDB" id="A0A3N5C600"/>
<dbReference type="RefSeq" id="WP_123808503.1">
    <property type="nucleotide sequence ID" value="NZ_RKRK01000005.1"/>
</dbReference>
<feature type="transmembrane region" description="Helical" evidence="1">
    <location>
        <begin position="52"/>
        <end position="75"/>
    </location>
</feature>
<feature type="transmembrane region" description="Helical" evidence="1">
    <location>
        <begin position="188"/>
        <end position="210"/>
    </location>
</feature>
<accession>A0A3N5C600</accession>
<organism evidence="2 3">
    <name type="scientific">Abyssicoccus albus</name>
    <dbReference type="NCBI Taxonomy" id="1817405"/>
    <lineage>
        <taxon>Bacteria</taxon>
        <taxon>Bacillati</taxon>
        <taxon>Bacillota</taxon>
        <taxon>Bacilli</taxon>
        <taxon>Bacillales</taxon>
        <taxon>Abyssicoccaceae</taxon>
    </lineage>
</organism>
<keyword evidence="1" id="KW-0812">Transmembrane</keyword>
<dbReference type="InterPro" id="IPR002528">
    <property type="entry name" value="MATE_fam"/>
</dbReference>
<feature type="transmembrane region" description="Helical" evidence="1">
    <location>
        <begin position="21"/>
        <end position="40"/>
    </location>
</feature>
<keyword evidence="3" id="KW-1185">Reference proteome</keyword>
<evidence type="ECO:0000313" key="2">
    <source>
        <dbReference type="EMBL" id="RPF54852.1"/>
    </source>
</evidence>
<reference evidence="2 3" key="1">
    <citation type="submission" date="2018-11" db="EMBL/GenBank/DDBJ databases">
        <title>Genomic Encyclopedia of Type Strains, Phase IV (KMG-IV): sequencing the most valuable type-strain genomes for metagenomic binning, comparative biology and taxonomic classification.</title>
        <authorList>
            <person name="Goeker M."/>
        </authorList>
    </citation>
    <scope>NUCLEOTIDE SEQUENCE [LARGE SCALE GENOMIC DNA]</scope>
    <source>
        <strain evidence="2 3">DSM 29158</strain>
    </source>
</reference>
<evidence type="ECO:0000256" key="1">
    <source>
        <dbReference type="SAM" id="Phobius"/>
    </source>
</evidence>
<dbReference type="GO" id="GO:0016020">
    <property type="term" value="C:membrane"/>
    <property type="evidence" value="ECO:0007669"/>
    <property type="project" value="InterPro"/>
</dbReference>
<feature type="transmembrane region" description="Helical" evidence="1">
    <location>
        <begin position="128"/>
        <end position="149"/>
    </location>
</feature>